<dbReference type="EMBL" id="WSLF01000002">
    <property type="protein sequence ID" value="KAE9636141.1"/>
    <property type="molecule type" value="Genomic_DNA"/>
</dbReference>
<evidence type="ECO:0000313" key="4">
    <source>
        <dbReference type="Proteomes" id="UP000483018"/>
    </source>
</evidence>
<dbReference type="Proteomes" id="UP000483018">
    <property type="component" value="Unassembled WGS sequence"/>
</dbReference>
<proteinExistence type="predicted"/>
<evidence type="ECO:0000259" key="2">
    <source>
        <dbReference type="Pfam" id="PF07833"/>
    </source>
</evidence>
<gene>
    <name evidence="3" type="ORF">GND95_03170</name>
</gene>
<keyword evidence="4" id="KW-1185">Reference proteome</keyword>
<comment type="caution">
    <text evidence="3">The sequence shown here is derived from an EMBL/GenBank/DDBJ whole genome shotgun (WGS) entry which is preliminary data.</text>
</comment>
<reference evidence="3 4" key="1">
    <citation type="submission" date="2019-12" db="EMBL/GenBank/DDBJ databases">
        <title>Defluviitalea raffinosedens, isolated from a biogas fermenter, genome sequencing and characterization.</title>
        <authorList>
            <person name="Rettenmaier R."/>
            <person name="Schneider M."/>
            <person name="Neuhaus K."/>
            <person name="Liebl W."/>
            <person name="Zverlov V."/>
        </authorList>
    </citation>
    <scope>NUCLEOTIDE SEQUENCE [LARGE SCALE GENOMIC DNA]</scope>
    <source>
        <strain evidence="3 4">249c-K6</strain>
    </source>
</reference>
<feature type="transmembrane region" description="Helical" evidence="1">
    <location>
        <begin position="23"/>
        <end position="44"/>
    </location>
</feature>
<dbReference type="SUPFAM" id="SSF55383">
    <property type="entry name" value="Copper amine oxidase, domain N"/>
    <property type="match status" value="1"/>
</dbReference>
<keyword evidence="1" id="KW-0472">Membrane</keyword>
<dbReference type="Pfam" id="PF07833">
    <property type="entry name" value="Cu_amine_oxidN1"/>
    <property type="match status" value="1"/>
</dbReference>
<keyword evidence="1" id="KW-0812">Transmembrane</keyword>
<sequence>MGSLFSHLTLILVRRSIMLRKKLGYIVLGTVIGSVFTFSTGVFAETSKLVSAYLANHIRFEFDGEIKKPSEDKPAIIYKDSVYVPIRFIAEGTGMPITWNAQTQTIEIKTPEPEVIEKVVYVEVPREEKEEEKEKKEEKDTRNYQTYPITKTYMNMDVTIQTVLKNDDETKVFIAIKNKEYPPLQLIQRETVIEVDGVPYKVSDISDLRWDTKWYHDIRKDEIREGYIIFKEIPEDAEGIHMVLKIMQNDGSGKYTEVPFDIKVK</sequence>
<dbReference type="InterPro" id="IPR012854">
    <property type="entry name" value="Cu_amine_oxidase-like_N"/>
</dbReference>
<protein>
    <recommendedName>
        <fullName evidence="2">Copper amine oxidase-like N-terminal domain-containing protein</fullName>
    </recommendedName>
</protein>
<name>A0A7C8LR06_9FIRM</name>
<accession>A0A7C8LR06</accession>
<feature type="domain" description="Copper amine oxidase-like N-terminal" evidence="2">
    <location>
        <begin position="72"/>
        <end position="114"/>
    </location>
</feature>
<keyword evidence="1" id="KW-1133">Transmembrane helix</keyword>
<evidence type="ECO:0000313" key="3">
    <source>
        <dbReference type="EMBL" id="KAE9636141.1"/>
    </source>
</evidence>
<dbReference type="InterPro" id="IPR036582">
    <property type="entry name" value="Mao_N_sf"/>
</dbReference>
<evidence type="ECO:0000256" key="1">
    <source>
        <dbReference type="SAM" id="Phobius"/>
    </source>
</evidence>
<organism evidence="3 4">
    <name type="scientific">Defluviitalea raffinosedens</name>
    <dbReference type="NCBI Taxonomy" id="1450156"/>
    <lineage>
        <taxon>Bacteria</taxon>
        <taxon>Bacillati</taxon>
        <taxon>Bacillota</taxon>
        <taxon>Clostridia</taxon>
        <taxon>Lachnospirales</taxon>
        <taxon>Defluviitaleaceae</taxon>
        <taxon>Defluviitalea</taxon>
    </lineage>
</organism>
<dbReference type="AlphaFoldDB" id="A0A7C8LR06"/>